<feature type="domain" description="Transcription activator GCR1-like" evidence="3">
    <location>
        <begin position="254"/>
        <end position="340"/>
    </location>
</feature>
<name>A0A7H9B1U2_ZYGMR</name>
<dbReference type="PANTHER" id="PTHR37784:SF4">
    <property type="entry name" value="TRANSCRIPTION FACTOR-LIKE PROTEIN EUC1"/>
    <property type="match status" value="1"/>
</dbReference>
<feature type="region of interest" description="Disordered" evidence="2">
    <location>
        <begin position="1"/>
        <end position="34"/>
    </location>
</feature>
<reference evidence="4 5" key="1">
    <citation type="submission" date="2020-07" db="EMBL/GenBank/DDBJ databases">
        <title>The yeast mating-type switching endonuclease HO is a domesticated member of an unorthodox homing genetic element family.</title>
        <authorList>
            <person name="Coughlan A.Y."/>
            <person name="Lombardi L."/>
            <person name="Braun-Galleani S."/>
            <person name="Martos A.R."/>
            <person name="Galeote V."/>
            <person name="Bigey F."/>
            <person name="Dequin S."/>
            <person name="Byrne K.P."/>
            <person name="Wolfe K.H."/>
        </authorList>
    </citation>
    <scope>NUCLEOTIDE SEQUENCE [LARGE SCALE GENOMIC DNA]</scope>
    <source>
        <strain evidence="4 5">NRRL Y-6702</strain>
    </source>
</reference>
<evidence type="ECO:0000256" key="1">
    <source>
        <dbReference type="SAM" id="Coils"/>
    </source>
</evidence>
<evidence type="ECO:0000256" key="2">
    <source>
        <dbReference type="SAM" id="MobiDB-lite"/>
    </source>
</evidence>
<protein>
    <recommendedName>
        <fullName evidence="3">Transcription activator GCR1-like domain-containing protein</fullName>
    </recommendedName>
</protein>
<dbReference type="Proteomes" id="UP000509704">
    <property type="component" value="Chromosome 4"/>
</dbReference>
<dbReference type="GO" id="GO:0060963">
    <property type="term" value="P:positive regulation of ribosomal protein gene transcription by RNA polymerase II"/>
    <property type="evidence" value="ECO:0007669"/>
    <property type="project" value="TreeGrafter"/>
</dbReference>
<organism evidence="4 5">
    <name type="scientific">Zygotorulaspora mrakii</name>
    <name type="common">Zygosaccharomyces mrakii</name>
    <dbReference type="NCBI Taxonomy" id="42260"/>
    <lineage>
        <taxon>Eukaryota</taxon>
        <taxon>Fungi</taxon>
        <taxon>Dikarya</taxon>
        <taxon>Ascomycota</taxon>
        <taxon>Saccharomycotina</taxon>
        <taxon>Saccharomycetes</taxon>
        <taxon>Saccharomycetales</taxon>
        <taxon>Saccharomycetaceae</taxon>
        <taxon>Zygotorulaspora</taxon>
    </lineage>
</organism>
<feature type="compositionally biased region" description="Polar residues" evidence="2">
    <location>
        <begin position="201"/>
        <end position="210"/>
    </location>
</feature>
<evidence type="ECO:0000313" key="4">
    <source>
        <dbReference type="EMBL" id="QLG72590.1"/>
    </source>
</evidence>
<evidence type="ECO:0000259" key="3">
    <source>
        <dbReference type="Pfam" id="PF12550"/>
    </source>
</evidence>
<dbReference type="PANTHER" id="PTHR37784">
    <property type="entry name" value="PROTEIN MSN1"/>
    <property type="match status" value="1"/>
</dbReference>
<sequence length="413" mass="47090">MTPSSRDSFSGPNAESHPDNLSQNGKAKTGTKKDSLDSIEFQSFLIDQLAKVQEQNEDLLARIKRLEKEQEEFYISGQKKMETGFKNVKKCTEDVAAMKEVFKEIVGIMTGERVRFIDHAQESITDGDAQRVSSSSLLASNSRQETRARVRQSISDVAALNGIPEFKVEESEVYSGFLSPDIYDDTRRSNNGQQRVFGMGSSEQTQNNGGDSDGNEDVQNNETNSHDLWIPTDSGGTPHVDSATSLSMDSIPNYRMNRAIQSVHDVAREYFEGFPGRPSLMFLERRYGSTWRRSSKERTLFAKRMCIIHKINDIRDNPKKYELPERIHRNQAIKVVENIRLGNNNFKGHNCRLSISQLYTYFSKKMDTLQDYSLELKKRGEPRRNHLMRERMARLERTNAGSESIPTIANHSE</sequence>
<dbReference type="GeneID" id="59236314"/>
<dbReference type="GO" id="GO:0000981">
    <property type="term" value="F:DNA-binding transcription factor activity, RNA polymerase II-specific"/>
    <property type="evidence" value="ECO:0007669"/>
    <property type="project" value="TreeGrafter"/>
</dbReference>
<keyword evidence="5" id="KW-1185">Reference proteome</keyword>
<gene>
    <name evidence="4" type="ORF">HG535_0D02980</name>
</gene>
<dbReference type="InterPro" id="IPR052146">
    <property type="entry name" value="HOT1"/>
</dbReference>
<evidence type="ECO:0000313" key="5">
    <source>
        <dbReference type="Proteomes" id="UP000509704"/>
    </source>
</evidence>
<feature type="coiled-coil region" evidence="1">
    <location>
        <begin position="49"/>
        <end position="76"/>
    </location>
</feature>
<keyword evidence="1" id="KW-0175">Coiled coil</keyword>
<feature type="region of interest" description="Disordered" evidence="2">
    <location>
        <begin position="180"/>
        <end position="244"/>
    </location>
</feature>
<dbReference type="KEGG" id="zmk:HG535_0D02980"/>
<feature type="compositionally biased region" description="Polar residues" evidence="2">
    <location>
        <begin position="1"/>
        <end position="26"/>
    </location>
</feature>
<dbReference type="InterPro" id="IPR022210">
    <property type="entry name" value="TF_GCR1-like"/>
</dbReference>
<feature type="region of interest" description="Disordered" evidence="2">
    <location>
        <begin position="125"/>
        <end position="146"/>
    </location>
</feature>
<dbReference type="RefSeq" id="XP_037144318.1">
    <property type="nucleotide sequence ID" value="XM_037288423.1"/>
</dbReference>
<dbReference type="EMBL" id="CP058607">
    <property type="protein sequence ID" value="QLG72590.1"/>
    <property type="molecule type" value="Genomic_DNA"/>
</dbReference>
<dbReference type="OrthoDB" id="428577at2759"/>
<proteinExistence type="predicted"/>
<dbReference type="AlphaFoldDB" id="A0A7H9B1U2"/>
<dbReference type="Pfam" id="PF12550">
    <property type="entry name" value="GCR1_C"/>
    <property type="match status" value="1"/>
</dbReference>
<dbReference type="GO" id="GO:0000978">
    <property type="term" value="F:RNA polymerase II cis-regulatory region sequence-specific DNA binding"/>
    <property type="evidence" value="ECO:0007669"/>
    <property type="project" value="TreeGrafter"/>
</dbReference>
<feature type="compositionally biased region" description="Low complexity" evidence="2">
    <location>
        <begin position="133"/>
        <end position="142"/>
    </location>
</feature>
<accession>A0A7H9B1U2</accession>